<name>A0ABQ1MZ88_9MICO</name>
<dbReference type="EMBL" id="BMJG01000022">
    <property type="protein sequence ID" value="GGC49680.1"/>
    <property type="molecule type" value="Genomic_DNA"/>
</dbReference>
<evidence type="ECO:0000256" key="2">
    <source>
        <dbReference type="ARBA" id="ARBA00023163"/>
    </source>
</evidence>
<dbReference type="InterPro" id="IPR036271">
    <property type="entry name" value="Tet_transcr_reg_TetR-rel_C_sf"/>
</dbReference>
<evidence type="ECO:0000313" key="5">
    <source>
        <dbReference type="Proteomes" id="UP000632322"/>
    </source>
</evidence>
<comment type="caution">
    <text evidence="4">The sequence shown here is derived from an EMBL/GenBank/DDBJ whole genome shotgun (WGS) entry which is preliminary data.</text>
</comment>
<keyword evidence="2" id="KW-0804">Transcription</keyword>
<reference evidence="5" key="1">
    <citation type="journal article" date="2019" name="Int. J. Syst. Evol. Microbiol.">
        <title>The Global Catalogue of Microorganisms (GCM) 10K type strain sequencing project: providing services to taxonomists for standard genome sequencing and annotation.</title>
        <authorList>
            <consortium name="The Broad Institute Genomics Platform"/>
            <consortium name="The Broad Institute Genome Sequencing Center for Infectious Disease"/>
            <person name="Wu L."/>
            <person name="Ma J."/>
        </authorList>
    </citation>
    <scope>NUCLEOTIDE SEQUENCE [LARGE SCALE GENOMIC DNA]</scope>
    <source>
        <strain evidence="5">CGMCC 1.15472</strain>
    </source>
</reference>
<dbReference type="Gene3D" id="1.10.357.10">
    <property type="entry name" value="Tetracycline Repressor, domain 2"/>
    <property type="match status" value="1"/>
</dbReference>
<dbReference type="Proteomes" id="UP000632322">
    <property type="component" value="Unassembled WGS sequence"/>
</dbReference>
<evidence type="ECO:0000259" key="3">
    <source>
        <dbReference type="Pfam" id="PF02909"/>
    </source>
</evidence>
<evidence type="ECO:0000313" key="4">
    <source>
        <dbReference type="EMBL" id="GGC49680.1"/>
    </source>
</evidence>
<accession>A0ABQ1MZ88</accession>
<keyword evidence="5" id="KW-1185">Reference proteome</keyword>
<dbReference type="Pfam" id="PF02909">
    <property type="entry name" value="TetR_C_1"/>
    <property type="match status" value="1"/>
</dbReference>
<sequence>MASLYWYASGKDELMAIVADELLGRALDEADDLIAANESAPTMFADYPDLDTDPATSSVTVEALRDVRRLVLCLFVQMIEHRWLAGQLIKAGPDEPNSLTYWERIGQALQRTELDLTTQFHSSLAVVNYASGMGAEVSQGAIDREAMDDADAEFAEQIDRWASVDEEDFPFVHSVLGEFSKFDEKSEFIVGLHLVLSGIERLTWG</sequence>
<organism evidence="4 5">
    <name type="scientific">Brevibacterium sediminis</name>
    <dbReference type="NCBI Taxonomy" id="1857024"/>
    <lineage>
        <taxon>Bacteria</taxon>
        <taxon>Bacillati</taxon>
        <taxon>Actinomycetota</taxon>
        <taxon>Actinomycetes</taxon>
        <taxon>Micrococcales</taxon>
        <taxon>Brevibacteriaceae</taxon>
        <taxon>Brevibacterium</taxon>
    </lineage>
</organism>
<evidence type="ECO:0000256" key="1">
    <source>
        <dbReference type="ARBA" id="ARBA00023015"/>
    </source>
</evidence>
<dbReference type="InterPro" id="IPR004111">
    <property type="entry name" value="Repressor_TetR_C"/>
</dbReference>
<gene>
    <name evidence="4" type="ORF">GCM10010974_34720</name>
</gene>
<keyword evidence="1" id="KW-0805">Transcription regulation</keyword>
<protein>
    <recommendedName>
        <fullName evidence="3">Tetracycline repressor TetR C-terminal domain-containing protein</fullName>
    </recommendedName>
</protein>
<proteinExistence type="predicted"/>
<feature type="domain" description="Tetracycline repressor TetR C-terminal" evidence="3">
    <location>
        <begin position="77"/>
        <end position="201"/>
    </location>
</feature>
<dbReference type="SUPFAM" id="SSF48498">
    <property type="entry name" value="Tetracyclin repressor-like, C-terminal domain"/>
    <property type="match status" value="1"/>
</dbReference>